<dbReference type="PIRSF" id="PIRSF006603">
    <property type="entry name" value="DinF"/>
    <property type="match status" value="1"/>
</dbReference>
<feature type="compositionally biased region" description="Low complexity" evidence="10">
    <location>
        <begin position="1"/>
        <end position="18"/>
    </location>
</feature>
<feature type="transmembrane region" description="Helical" evidence="11">
    <location>
        <begin position="124"/>
        <end position="147"/>
    </location>
</feature>
<evidence type="ECO:0000256" key="5">
    <source>
        <dbReference type="ARBA" id="ARBA00022475"/>
    </source>
</evidence>
<dbReference type="PANTHER" id="PTHR43823:SF3">
    <property type="entry name" value="MULTIDRUG EXPORT PROTEIN MEPA"/>
    <property type="match status" value="1"/>
</dbReference>
<feature type="transmembrane region" description="Helical" evidence="11">
    <location>
        <begin position="167"/>
        <end position="188"/>
    </location>
</feature>
<dbReference type="CDD" id="cd13143">
    <property type="entry name" value="MATE_MepA_like"/>
    <property type="match status" value="1"/>
</dbReference>
<name>A0A938X7Q8_9FIRM</name>
<dbReference type="InterPro" id="IPR045070">
    <property type="entry name" value="MATE_MepA-like"/>
</dbReference>
<sequence>MKAFHFSSNRFQRSSNNISKRKESPPLNESQQIAQYQKMTQTPVSLLIIKLGVPTILSMLITSIYNMADTYFVGQLGTSASGAIGIVFGLMAILQAFGFMFGHGAGSILSRKLGEKDTDSASRFASTGFFLSLLFGLLIGIFGLLFITPLMYLLGSTDTILPYAKQYATYILLAAPFMTGSCVLNNILRYEGRAAFAMIGLVSGGLLNIALDPLFIFVFHMGTAGAGAATAISQCVSFFLLLLMFLLRRTQSRLSLRLFSRRFSDIAKIVATGFPSLIRQGLGSISTMLLNGQAAVYGDAAVAAMSIVNRISMLIFSVGLGIGQGFQPVAAFNYGAGKFSRVRKGFWFTAAAGEVLLGTAAVFCFLFAAPLITLFRNDPAVISFGIPALWFQCVACLFQPFAVCTNMLFQSIGKSGLASLLSSLRNGIFFIPLILLLPALYGTLGVQITQAAADVLSFFVCVPLLLRYFKHLPKDTN</sequence>
<evidence type="ECO:0000256" key="7">
    <source>
        <dbReference type="ARBA" id="ARBA00022989"/>
    </source>
</evidence>
<evidence type="ECO:0000256" key="4">
    <source>
        <dbReference type="ARBA" id="ARBA00022448"/>
    </source>
</evidence>
<dbReference type="AlphaFoldDB" id="A0A938X7Q8"/>
<keyword evidence="9" id="KW-0046">Antibiotic resistance</keyword>
<dbReference type="GO" id="GO:0046677">
    <property type="term" value="P:response to antibiotic"/>
    <property type="evidence" value="ECO:0007669"/>
    <property type="project" value="UniProtKB-KW"/>
</dbReference>
<gene>
    <name evidence="12" type="ORF">H6A12_07560</name>
</gene>
<dbReference type="InterPro" id="IPR048279">
    <property type="entry name" value="MdtK-like"/>
</dbReference>
<dbReference type="InterPro" id="IPR051327">
    <property type="entry name" value="MATE_MepA_subfamily"/>
</dbReference>
<dbReference type="PANTHER" id="PTHR43823">
    <property type="entry name" value="SPORULATION PROTEIN YKVU"/>
    <property type="match status" value="1"/>
</dbReference>
<keyword evidence="13" id="KW-1185">Reference proteome</keyword>
<feature type="transmembrane region" description="Helical" evidence="11">
    <location>
        <begin position="225"/>
        <end position="247"/>
    </location>
</feature>
<organism evidence="12 13">
    <name type="scientific">Merdimmobilis hominis</name>
    <dbReference type="NCBI Taxonomy" id="2897707"/>
    <lineage>
        <taxon>Bacteria</taxon>
        <taxon>Bacillati</taxon>
        <taxon>Bacillota</taxon>
        <taxon>Clostridia</taxon>
        <taxon>Eubacteriales</taxon>
        <taxon>Oscillospiraceae</taxon>
        <taxon>Merdimmobilis</taxon>
    </lineage>
</organism>
<dbReference type="Proteomes" id="UP000774750">
    <property type="component" value="Unassembled WGS sequence"/>
</dbReference>
<comment type="similarity">
    <text evidence="2">Belongs to the multi antimicrobial extrusion (MATE) (TC 2.A.66.1) family. MepA subfamily.</text>
</comment>
<comment type="subcellular location">
    <subcellularLocation>
        <location evidence="1">Cell membrane</location>
        <topology evidence="1">Multi-pass membrane protein</topology>
    </subcellularLocation>
</comment>
<feature type="transmembrane region" description="Helical" evidence="11">
    <location>
        <begin position="421"/>
        <end position="441"/>
    </location>
</feature>
<keyword evidence="7 11" id="KW-1133">Transmembrane helix</keyword>
<evidence type="ECO:0000256" key="3">
    <source>
        <dbReference type="ARBA" id="ARBA00022106"/>
    </source>
</evidence>
<proteinExistence type="inferred from homology"/>
<keyword evidence="4" id="KW-0813">Transport</keyword>
<evidence type="ECO:0000256" key="8">
    <source>
        <dbReference type="ARBA" id="ARBA00023136"/>
    </source>
</evidence>
<evidence type="ECO:0000256" key="11">
    <source>
        <dbReference type="SAM" id="Phobius"/>
    </source>
</evidence>
<dbReference type="InterPro" id="IPR002528">
    <property type="entry name" value="MATE_fam"/>
</dbReference>
<reference evidence="12" key="1">
    <citation type="submission" date="2020-08" db="EMBL/GenBank/DDBJ databases">
        <authorList>
            <person name="Cejkova D."/>
            <person name="Kubasova T."/>
            <person name="Jahodarova E."/>
            <person name="Rychlik I."/>
        </authorList>
    </citation>
    <scope>NUCLEOTIDE SEQUENCE</scope>
    <source>
        <strain evidence="12">An559</strain>
    </source>
</reference>
<feature type="transmembrane region" description="Helical" evidence="11">
    <location>
        <begin position="346"/>
        <end position="369"/>
    </location>
</feature>
<accession>A0A938X7Q8</accession>
<dbReference type="GO" id="GO:0042910">
    <property type="term" value="F:xenobiotic transmembrane transporter activity"/>
    <property type="evidence" value="ECO:0007669"/>
    <property type="project" value="InterPro"/>
</dbReference>
<evidence type="ECO:0000256" key="9">
    <source>
        <dbReference type="ARBA" id="ARBA00023251"/>
    </source>
</evidence>
<reference evidence="12" key="2">
    <citation type="journal article" date="2021" name="Sci. Rep.">
        <title>The distribution of antibiotic resistance genes in chicken gut microbiota commensals.</title>
        <authorList>
            <person name="Juricova H."/>
            <person name="Matiasovicova J."/>
            <person name="Kubasova T."/>
            <person name="Cejkova D."/>
            <person name="Rychlik I."/>
        </authorList>
    </citation>
    <scope>NUCLEOTIDE SEQUENCE</scope>
    <source>
        <strain evidence="12">An559</strain>
    </source>
</reference>
<comment type="caution">
    <text evidence="12">The sequence shown here is derived from an EMBL/GenBank/DDBJ whole genome shotgun (WGS) entry which is preliminary data.</text>
</comment>
<evidence type="ECO:0000256" key="6">
    <source>
        <dbReference type="ARBA" id="ARBA00022692"/>
    </source>
</evidence>
<dbReference type="Pfam" id="PF01554">
    <property type="entry name" value="MatE"/>
    <property type="match status" value="2"/>
</dbReference>
<protein>
    <recommendedName>
        <fullName evidence="3">Multidrug export protein MepA</fullName>
    </recommendedName>
</protein>
<feature type="transmembrane region" description="Helical" evidence="11">
    <location>
        <begin position="447"/>
        <end position="469"/>
    </location>
</feature>
<feature type="transmembrane region" description="Helical" evidence="11">
    <location>
        <begin position="47"/>
        <end position="68"/>
    </location>
</feature>
<evidence type="ECO:0000313" key="13">
    <source>
        <dbReference type="Proteomes" id="UP000774750"/>
    </source>
</evidence>
<dbReference type="GO" id="GO:0015297">
    <property type="term" value="F:antiporter activity"/>
    <property type="evidence" value="ECO:0007669"/>
    <property type="project" value="InterPro"/>
</dbReference>
<feature type="transmembrane region" description="Helical" evidence="11">
    <location>
        <begin position="80"/>
        <end position="103"/>
    </location>
</feature>
<keyword evidence="8 11" id="KW-0472">Membrane</keyword>
<feature type="transmembrane region" description="Helical" evidence="11">
    <location>
        <begin position="314"/>
        <end position="334"/>
    </location>
</feature>
<feature type="region of interest" description="Disordered" evidence="10">
    <location>
        <begin position="1"/>
        <end position="31"/>
    </location>
</feature>
<dbReference type="GO" id="GO:0005886">
    <property type="term" value="C:plasma membrane"/>
    <property type="evidence" value="ECO:0007669"/>
    <property type="project" value="UniProtKB-SubCell"/>
</dbReference>
<dbReference type="NCBIfam" id="TIGR00797">
    <property type="entry name" value="matE"/>
    <property type="match status" value="1"/>
</dbReference>
<evidence type="ECO:0000256" key="2">
    <source>
        <dbReference type="ARBA" id="ARBA00008417"/>
    </source>
</evidence>
<feature type="transmembrane region" description="Helical" evidence="11">
    <location>
        <begin position="389"/>
        <end position="409"/>
    </location>
</feature>
<evidence type="ECO:0000256" key="10">
    <source>
        <dbReference type="SAM" id="MobiDB-lite"/>
    </source>
</evidence>
<evidence type="ECO:0000256" key="1">
    <source>
        <dbReference type="ARBA" id="ARBA00004651"/>
    </source>
</evidence>
<dbReference type="EMBL" id="JACJKY010000010">
    <property type="protein sequence ID" value="MBM6921007.1"/>
    <property type="molecule type" value="Genomic_DNA"/>
</dbReference>
<keyword evidence="5" id="KW-1003">Cell membrane</keyword>
<evidence type="ECO:0000313" key="12">
    <source>
        <dbReference type="EMBL" id="MBM6921007.1"/>
    </source>
</evidence>
<keyword evidence="6 11" id="KW-0812">Transmembrane</keyword>
<feature type="transmembrane region" description="Helical" evidence="11">
    <location>
        <begin position="195"/>
        <end position="219"/>
    </location>
</feature>